<keyword evidence="1" id="KW-0472">Membrane</keyword>
<dbReference type="OrthoDB" id="9155572at2"/>
<evidence type="ECO:0000256" key="1">
    <source>
        <dbReference type="SAM" id="Phobius"/>
    </source>
</evidence>
<dbReference type="Proteomes" id="UP000050852">
    <property type="component" value="Unassembled WGS sequence"/>
</dbReference>
<reference evidence="2 3" key="1">
    <citation type="submission" date="2015-02" db="EMBL/GenBank/DDBJ databases">
        <title>Two Pseudomonas sp. nov., isolated from raw milk.</title>
        <authorList>
            <person name="Wenning M."/>
            <person name="von Neubeck M."/>
            <person name="Huptas C."/>
            <person name="Scherer S."/>
        </authorList>
    </citation>
    <scope>NUCLEOTIDE SEQUENCE [LARGE SCALE GENOMIC DNA]</scope>
    <source>
        <strain evidence="2 3">DSM 29164</strain>
    </source>
</reference>
<feature type="transmembrane region" description="Helical" evidence="1">
    <location>
        <begin position="91"/>
        <end position="113"/>
    </location>
</feature>
<evidence type="ECO:0000313" key="3">
    <source>
        <dbReference type="Proteomes" id="UP000050852"/>
    </source>
</evidence>
<dbReference type="PATRIC" id="fig|1615673.3.peg.364"/>
<dbReference type="EMBL" id="JYLN01000011">
    <property type="protein sequence ID" value="KRP69512.1"/>
    <property type="molecule type" value="Genomic_DNA"/>
</dbReference>
<keyword evidence="1" id="KW-0812">Transmembrane</keyword>
<dbReference type="AlphaFoldDB" id="A0A0R3A957"/>
<evidence type="ECO:0000313" key="2">
    <source>
        <dbReference type="EMBL" id="KRP69512.1"/>
    </source>
</evidence>
<dbReference type="InterPro" id="IPR019690">
    <property type="entry name" value="DUF2569"/>
</dbReference>
<feature type="transmembrane region" description="Helical" evidence="1">
    <location>
        <begin position="133"/>
        <end position="149"/>
    </location>
</feature>
<feature type="transmembrane region" description="Helical" evidence="1">
    <location>
        <begin position="12"/>
        <end position="37"/>
    </location>
</feature>
<evidence type="ECO:0008006" key="4">
    <source>
        <dbReference type="Google" id="ProtNLM"/>
    </source>
</evidence>
<gene>
    <name evidence="2" type="ORF">TX23_23780</name>
</gene>
<organism evidence="2 3">
    <name type="scientific">Pseudomonas paralactis</name>
    <dbReference type="NCBI Taxonomy" id="1615673"/>
    <lineage>
        <taxon>Bacteria</taxon>
        <taxon>Pseudomonadati</taxon>
        <taxon>Pseudomonadota</taxon>
        <taxon>Gammaproteobacteria</taxon>
        <taxon>Pseudomonadales</taxon>
        <taxon>Pseudomonadaceae</taxon>
        <taxon>Pseudomonas</taxon>
    </lineage>
</organism>
<comment type="caution">
    <text evidence="2">The sequence shown here is derived from an EMBL/GenBank/DDBJ whole genome shotgun (WGS) entry which is preliminary data.</text>
</comment>
<name>A0A0R3A957_9PSED</name>
<dbReference type="RefSeq" id="WP_057704293.1">
    <property type="nucleotide sequence ID" value="NZ_JYLN01000011.1"/>
</dbReference>
<dbReference type="Pfam" id="PF10754">
    <property type="entry name" value="DUF2569"/>
    <property type="match status" value="1"/>
</dbReference>
<protein>
    <recommendedName>
        <fullName evidence="4">DUF2569 domain-containing protein</fullName>
    </recommendedName>
</protein>
<accession>A0A0R3A957</accession>
<keyword evidence="1" id="KW-1133">Transmembrane helix</keyword>
<proteinExistence type="predicted"/>
<feature type="transmembrane region" description="Helical" evidence="1">
    <location>
        <begin position="57"/>
        <end position="84"/>
    </location>
</feature>
<sequence length="165" mass="19130">MDEESRLSGLKGWLLLVMVVLFISPLRIMYEVFPAYYSFFMTEGVFEYVTTPGTEGYLPYFLTFLVSEMLFNTLLILAYVYLLYLFFTKSYLFPQLFIVVFFVSLVFIPLDAWLGSFFDSSMSIDNPEVKKEMMGSLISACIWVPYMVVSKRVRATFGVGRSNKE</sequence>